<dbReference type="SUPFAM" id="SSF51126">
    <property type="entry name" value="Pectin lyase-like"/>
    <property type="match status" value="1"/>
</dbReference>
<sequence>MKPTLTRLTLALLPLFGAASVSAATVTWVGGSEGRWNLPSNWSGNALPTSFDDVLLGSSSVSIEGPQAAASLIGTGRVRINQASASLTLSGPAELGSLELELGSFNSQGSTRISGRFLWEEGVLSGAGSTLVLGPSQLGSGLFERRSLSGGHTLTLAGNTVQGGNHGQDISGGSRIVNQATWTDQASGNIDFGSLQSSTGPTNHFDNQGSFIKSAGFTTTFIDGVAFNNSGRVDVNGGTLRLLGGGSSTGSIQVAEGATLAFGNGPAFALGPAFTNAGSVTIDGNVGAAQGLQLAGNIAVNAGELSLGAASSFVNLSLNRFGTITSSAPLLVTGNLDLTGGFLNGSGTTRSTGELRISGSDSKFLNLSNLVAAGSTQQTGTGRVAIGGRVENLGTWSEQATGNNLIDGIGGGSSFDNSGIFNKDSAFITTLGGNGLVFNNTGTVNVNAGTLRIAGGGGGSFSGQILVRPGATLEFGGTGVFNLRNQVNNAGTVTISGGTVNASSSLNWVSGQTVLDGGALNLSAGSTFAALTMNDDSVLGIFNAVARVQVMQWNGGRLMARGVTVVDRLTLDGQTVKTVDAVHTLSLPGTTLLNAGTLLINSPFSHDSRGHLSIASGAELQVNNASFNNAGTLAGSGTVRALDTLSNTGILAPGGVGQIGQLQLLGNLATSGSLQVELGRSSADVLAISGNADLGGTLNFSVLSGQRLQRGSSFTVVSWGQRSAGSEFASLDFSQASGYRFATAYGATGLDVTVTAVPFNWTGPASGGFWDVTQNWNDGIDGRPQAGDTVLLGSADTHIRTTQAVGDVTGTGTLHLDTGSHLILSGTSTGRVGGLALLQGELSNQGRLVASGASSWVGTLLRGSGGVTRVEGSLAVAGPNFDGTPTLLDKHTLEMAGTTTFTGRRGLSIGQGSRLVNEGTWLDQASANVNFGNFNGGANGVFLNQGTYIKASAFTTEIGNGLNLHNTGTVKVESGLLRISGADSRSTGHLDIAAGAELSLVSNDATLGGSVLNEGTLSLDGGVLAIAGDLLVQGSGLTRVKSIVNNDSALRIAGSVDWHESTLRGSGSTRMDGTVMLIGDRSRGVLGGQTVELMGTTRQVGTGGFSIGQGAVVRNLGTWLDEAPGNVGIGNFNGGATGRFDNVGSFTKTSAFVTEIGIGLPLNNTGTINIKAGTLRISGDASLTAGQIQIASGAMLDLANGSIALKGTVQNAGTVTLNGATVLVTDSATVQGGLTTLNSSTVNNTGRLVLSGNTDWIIATLTGSGNTRMEGAVTLSGSNGRGLTGGHTLELAGGTTQTGTGSLNTGGGARLVNLGSWVEAANGNAHLGNFAGGALSRFDNVGSFTKTSAFVTDIGNGLVLNNTGTIKVNAGTLRISQAFNNQGQLNVAAGAELASSVVDFANAGTLAGDGTVRTVGNFFSLSNTGILAAGGLNDAGTLSLVGGLTQQTSGIFLVDLGSTAAGGFDVLTVSGAASLTGTLAVNLLDGAHFNVGDSFTVMTWNQRLNNSQFASLDLTHAGGYGFTTEYDANSLTLRVTTAVPEPGSWALLMGGLILLAGLKTHHGRKGRQH</sequence>
<evidence type="ECO:0008006" key="4">
    <source>
        <dbReference type="Google" id="ProtNLM"/>
    </source>
</evidence>
<keyword evidence="3" id="KW-1185">Reference proteome</keyword>
<reference evidence="2 3" key="1">
    <citation type="submission" date="2021-11" db="EMBL/GenBank/DDBJ databases">
        <authorList>
            <person name="Liang Q."/>
            <person name="Mou H."/>
            <person name="Liu Z."/>
        </authorList>
    </citation>
    <scope>NUCLEOTIDE SEQUENCE [LARGE SCALE GENOMIC DNA]</scope>
    <source>
        <strain evidence="2 3">CHU3</strain>
    </source>
</reference>
<feature type="chain" id="PRO_5045488859" description="PEP-CTERM protein-sorting domain-containing protein" evidence="1">
    <location>
        <begin position="24"/>
        <end position="1569"/>
    </location>
</feature>
<evidence type="ECO:0000313" key="2">
    <source>
        <dbReference type="EMBL" id="MCV2370278.1"/>
    </source>
</evidence>
<dbReference type="RefSeq" id="WP_263572870.1">
    <property type="nucleotide sequence ID" value="NZ_JAJIRN010000009.1"/>
</dbReference>
<dbReference type="InterPro" id="IPR011050">
    <property type="entry name" value="Pectin_lyase_fold/virulence"/>
</dbReference>
<dbReference type="EMBL" id="JAJIRN010000009">
    <property type="protein sequence ID" value="MCV2370278.1"/>
    <property type="molecule type" value="Genomic_DNA"/>
</dbReference>
<gene>
    <name evidence="2" type="ORF">LNV07_19540</name>
</gene>
<feature type="signal peptide" evidence="1">
    <location>
        <begin position="1"/>
        <end position="23"/>
    </location>
</feature>
<proteinExistence type="predicted"/>
<evidence type="ECO:0000256" key="1">
    <source>
        <dbReference type="SAM" id="SignalP"/>
    </source>
</evidence>
<keyword evidence="1" id="KW-0732">Signal</keyword>
<accession>A0ABT2YJP1</accession>
<dbReference type="Proteomes" id="UP001209701">
    <property type="component" value="Unassembled WGS sequence"/>
</dbReference>
<protein>
    <recommendedName>
        <fullName evidence="4">PEP-CTERM protein-sorting domain-containing protein</fullName>
    </recommendedName>
</protein>
<evidence type="ECO:0000313" key="3">
    <source>
        <dbReference type="Proteomes" id="UP001209701"/>
    </source>
</evidence>
<comment type="caution">
    <text evidence="2">The sequence shown here is derived from an EMBL/GenBank/DDBJ whole genome shotgun (WGS) entry which is preliminary data.</text>
</comment>
<name>A0ABT2YJP1_9BURK</name>
<organism evidence="2 3">
    <name type="scientific">Roseateles oligotrophus</name>
    <dbReference type="NCBI Taxonomy" id="1769250"/>
    <lineage>
        <taxon>Bacteria</taxon>
        <taxon>Pseudomonadati</taxon>
        <taxon>Pseudomonadota</taxon>
        <taxon>Betaproteobacteria</taxon>
        <taxon>Burkholderiales</taxon>
        <taxon>Sphaerotilaceae</taxon>
        <taxon>Roseateles</taxon>
    </lineage>
</organism>